<gene>
    <name evidence="2" type="ORF">EYF80_021347</name>
</gene>
<evidence type="ECO:0000313" key="3">
    <source>
        <dbReference type="Proteomes" id="UP000314294"/>
    </source>
</evidence>
<feature type="region of interest" description="Disordered" evidence="1">
    <location>
        <begin position="120"/>
        <end position="146"/>
    </location>
</feature>
<dbReference type="Proteomes" id="UP000314294">
    <property type="component" value="Unassembled WGS sequence"/>
</dbReference>
<name>A0A4Z2HRE7_9TELE</name>
<keyword evidence="3" id="KW-1185">Reference proteome</keyword>
<evidence type="ECO:0000256" key="1">
    <source>
        <dbReference type="SAM" id="MobiDB-lite"/>
    </source>
</evidence>
<protein>
    <submittedName>
        <fullName evidence="2">Uncharacterized protein</fullName>
    </submittedName>
</protein>
<comment type="caution">
    <text evidence="2">The sequence shown here is derived from an EMBL/GenBank/DDBJ whole genome shotgun (WGS) entry which is preliminary data.</text>
</comment>
<reference evidence="2 3" key="1">
    <citation type="submission" date="2019-03" db="EMBL/GenBank/DDBJ databases">
        <title>First draft genome of Liparis tanakae, snailfish: a comprehensive survey of snailfish specific genes.</title>
        <authorList>
            <person name="Kim W."/>
            <person name="Song I."/>
            <person name="Jeong J.-H."/>
            <person name="Kim D."/>
            <person name="Kim S."/>
            <person name="Ryu S."/>
            <person name="Song J.Y."/>
            <person name="Lee S.K."/>
        </authorList>
    </citation>
    <scope>NUCLEOTIDE SEQUENCE [LARGE SCALE GENOMIC DNA]</scope>
    <source>
        <tissue evidence="2">Muscle</tissue>
    </source>
</reference>
<dbReference type="AlphaFoldDB" id="A0A4Z2HRE7"/>
<dbReference type="EMBL" id="SRLO01000190">
    <property type="protein sequence ID" value="TNN68426.1"/>
    <property type="molecule type" value="Genomic_DNA"/>
</dbReference>
<evidence type="ECO:0000313" key="2">
    <source>
        <dbReference type="EMBL" id="TNN68426.1"/>
    </source>
</evidence>
<organism evidence="2 3">
    <name type="scientific">Liparis tanakae</name>
    <name type="common">Tanaka's snailfish</name>
    <dbReference type="NCBI Taxonomy" id="230148"/>
    <lineage>
        <taxon>Eukaryota</taxon>
        <taxon>Metazoa</taxon>
        <taxon>Chordata</taxon>
        <taxon>Craniata</taxon>
        <taxon>Vertebrata</taxon>
        <taxon>Euteleostomi</taxon>
        <taxon>Actinopterygii</taxon>
        <taxon>Neopterygii</taxon>
        <taxon>Teleostei</taxon>
        <taxon>Neoteleostei</taxon>
        <taxon>Acanthomorphata</taxon>
        <taxon>Eupercaria</taxon>
        <taxon>Perciformes</taxon>
        <taxon>Cottioidei</taxon>
        <taxon>Cottales</taxon>
        <taxon>Liparidae</taxon>
        <taxon>Liparis</taxon>
    </lineage>
</organism>
<proteinExistence type="predicted"/>
<accession>A0A4Z2HRE7</accession>
<sequence length="146" mass="16024">MRWVLEVDVAPIQHSSLQTGFQNLSTFWSQRFPTFGIAPSPGCHGTPLAKGQRAQGCCGEQRGLSPWRWPHGIEVLKSGFRDFQPPAISEALTWRPDSHLKGAGRGRGCGLSAIHQQVSPHGAHTVHKQAHSTRDRSHAHSSGMYT</sequence>